<dbReference type="Proteomes" id="UP000054350">
    <property type="component" value="Unassembled WGS sequence"/>
</dbReference>
<accession>A0A0L0SUN7</accession>
<reference evidence="2" key="2">
    <citation type="submission" date="2009-11" db="EMBL/GenBank/DDBJ databases">
        <title>The Genome Sequence of Allomyces macrogynus strain ATCC 38327.</title>
        <authorList>
            <consortium name="The Broad Institute Genome Sequencing Platform"/>
            <person name="Russ C."/>
            <person name="Cuomo C."/>
            <person name="Shea T."/>
            <person name="Young S.K."/>
            <person name="Zeng Q."/>
            <person name="Koehrsen M."/>
            <person name="Haas B."/>
            <person name="Borodovsky M."/>
            <person name="Guigo R."/>
            <person name="Alvarado L."/>
            <person name="Berlin A."/>
            <person name="Borenstein D."/>
            <person name="Chen Z."/>
            <person name="Engels R."/>
            <person name="Freedman E."/>
            <person name="Gellesch M."/>
            <person name="Goldberg J."/>
            <person name="Griggs A."/>
            <person name="Gujja S."/>
            <person name="Heiman D."/>
            <person name="Hepburn T."/>
            <person name="Howarth C."/>
            <person name="Jen D."/>
            <person name="Larson L."/>
            <person name="Lewis B."/>
            <person name="Mehta T."/>
            <person name="Park D."/>
            <person name="Pearson M."/>
            <person name="Roberts A."/>
            <person name="Saif S."/>
            <person name="Shenoy N."/>
            <person name="Sisk P."/>
            <person name="Stolte C."/>
            <person name="Sykes S."/>
            <person name="Walk T."/>
            <person name="White J."/>
            <person name="Yandava C."/>
            <person name="Burger G."/>
            <person name="Gray M.W."/>
            <person name="Holland P.W.H."/>
            <person name="King N."/>
            <person name="Lang F.B.F."/>
            <person name="Roger A.J."/>
            <person name="Ruiz-Trillo I."/>
            <person name="Lander E."/>
            <person name="Nusbaum C."/>
        </authorList>
    </citation>
    <scope>NUCLEOTIDE SEQUENCE [LARGE SCALE GENOMIC DNA]</scope>
    <source>
        <strain evidence="2">ATCC 38327</strain>
    </source>
</reference>
<reference evidence="1 2" key="1">
    <citation type="submission" date="2009-11" db="EMBL/GenBank/DDBJ databases">
        <title>Annotation of Allomyces macrogynus ATCC 38327.</title>
        <authorList>
            <consortium name="The Broad Institute Genome Sequencing Platform"/>
            <person name="Russ C."/>
            <person name="Cuomo C."/>
            <person name="Burger G."/>
            <person name="Gray M.W."/>
            <person name="Holland P.W.H."/>
            <person name="King N."/>
            <person name="Lang F.B.F."/>
            <person name="Roger A.J."/>
            <person name="Ruiz-Trillo I."/>
            <person name="Young S.K."/>
            <person name="Zeng Q."/>
            <person name="Gargeya S."/>
            <person name="Fitzgerald M."/>
            <person name="Haas B."/>
            <person name="Abouelleil A."/>
            <person name="Alvarado L."/>
            <person name="Arachchi H.M."/>
            <person name="Berlin A."/>
            <person name="Chapman S.B."/>
            <person name="Gearin G."/>
            <person name="Goldberg J."/>
            <person name="Griggs A."/>
            <person name="Gujja S."/>
            <person name="Hansen M."/>
            <person name="Heiman D."/>
            <person name="Howarth C."/>
            <person name="Larimer J."/>
            <person name="Lui A."/>
            <person name="MacDonald P.J.P."/>
            <person name="McCowen C."/>
            <person name="Montmayeur A."/>
            <person name="Murphy C."/>
            <person name="Neiman D."/>
            <person name="Pearson M."/>
            <person name="Priest M."/>
            <person name="Roberts A."/>
            <person name="Saif S."/>
            <person name="Shea T."/>
            <person name="Sisk P."/>
            <person name="Stolte C."/>
            <person name="Sykes S."/>
            <person name="Wortman J."/>
            <person name="Nusbaum C."/>
            <person name="Birren B."/>
        </authorList>
    </citation>
    <scope>NUCLEOTIDE SEQUENCE [LARGE SCALE GENOMIC DNA]</scope>
    <source>
        <strain evidence="1 2">ATCC 38327</strain>
    </source>
</reference>
<dbReference type="VEuPathDB" id="FungiDB:AMAG_10529"/>
<name>A0A0L0SUN7_ALLM3</name>
<keyword evidence="2" id="KW-1185">Reference proteome</keyword>
<organism evidence="1 2">
    <name type="scientific">Allomyces macrogynus (strain ATCC 38327)</name>
    <name type="common">Allomyces javanicus var. macrogynus</name>
    <dbReference type="NCBI Taxonomy" id="578462"/>
    <lineage>
        <taxon>Eukaryota</taxon>
        <taxon>Fungi</taxon>
        <taxon>Fungi incertae sedis</taxon>
        <taxon>Blastocladiomycota</taxon>
        <taxon>Blastocladiomycetes</taxon>
        <taxon>Blastocladiales</taxon>
        <taxon>Blastocladiaceae</taxon>
        <taxon>Allomyces</taxon>
    </lineage>
</organism>
<evidence type="ECO:0000313" key="1">
    <source>
        <dbReference type="EMBL" id="KNE66303.1"/>
    </source>
</evidence>
<evidence type="ECO:0000313" key="2">
    <source>
        <dbReference type="Proteomes" id="UP000054350"/>
    </source>
</evidence>
<dbReference type="AlphaFoldDB" id="A0A0L0SUN7"/>
<sequence>MSGARHLVPTWVPHDRLSLLGLDLNVAYCDGVEGEDVAVLERAGAAVTRSPWLVVVPSVDEVGASTQVRDLEMVTSIAAGWAWTGLLGDVLAFEPAGPELTKRLDVGSRIDSAGLPVDVEVDTAAMPAVAEAASGDVFFTSATSESRPRTPAGGVDLDGPPAAVVRSCAERMTVGQTGTGWEHAMALVE</sequence>
<dbReference type="EMBL" id="GG745349">
    <property type="protein sequence ID" value="KNE66303.1"/>
    <property type="molecule type" value="Genomic_DNA"/>
</dbReference>
<protein>
    <submittedName>
        <fullName evidence="1">Uncharacterized protein</fullName>
    </submittedName>
</protein>
<proteinExistence type="predicted"/>
<gene>
    <name evidence="1" type="ORF">AMAG_10529</name>
</gene>